<evidence type="ECO:0000313" key="3">
    <source>
        <dbReference type="Proteomes" id="UP000830671"/>
    </source>
</evidence>
<dbReference type="AlphaFoldDB" id="A0A9Q8SDY8"/>
<evidence type="ECO:0000256" key="1">
    <source>
        <dbReference type="SAM" id="MobiDB-lite"/>
    </source>
</evidence>
<accession>A0A9Q8SDY8</accession>
<dbReference type="KEGG" id="clup:CLUP02_02104"/>
<dbReference type="Proteomes" id="UP000830671">
    <property type="component" value="Chromosome 1"/>
</dbReference>
<sequence>MSQEMRKGDREGVIRGFQSLGSDGGQAIAALVQERSDMKELAKTTLAVRVRMCQILGDRS</sequence>
<feature type="compositionally biased region" description="Basic and acidic residues" evidence="1">
    <location>
        <begin position="1"/>
        <end position="13"/>
    </location>
</feature>
<protein>
    <submittedName>
        <fullName evidence="2">Transcriptional regulator</fullName>
    </submittedName>
</protein>
<organism evidence="2 3">
    <name type="scientific">Colletotrichum lupini</name>
    <dbReference type="NCBI Taxonomy" id="145971"/>
    <lineage>
        <taxon>Eukaryota</taxon>
        <taxon>Fungi</taxon>
        <taxon>Dikarya</taxon>
        <taxon>Ascomycota</taxon>
        <taxon>Pezizomycotina</taxon>
        <taxon>Sordariomycetes</taxon>
        <taxon>Hypocreomycetidae</taxon>
        <taxon>Glomerellales</taxon>
        <taxon>Glomerellaceae</taxon>
        <taxon>Colletotrichum</taxon>
        <taxon>Colletotrichum acutatum species complex</taxon>
    </lineage>
</organism>
<proteinExistence type="predicted"/>
<feature type="region of interest" description="Disordered" evidence="1">
    <location>
        <begin position="1"/>
        <end position="21"/>
    </location>
</feature>
<dbReference type="EMBL" id="CP019471">
    <property type="protein sequence ID" value="UQC75450.1"/>
    <property type="molecule type" value="Genomic_DNA"/>
</dbReference>
<reference evidence="2" key="1">
    <citation type="journal article" date="2021" name="Mol. Plant Microbe Interact.">
        <title>Complete Genome Sequence of the Plant-Pathogenic Fungus Colletotrichum lupini.</title>
        <authorList>
            <person name="Baroncelli R."/>
            <person name="Pensec F."/>
            <person name="Da Lio D."/>
            <person name="Boufleur T."/>
            <person name="Vicente I."/>
            <person name="Sarrocco S."/>
            <person name="Picot A."/>
            <person name="Baraldi E."/>
            <person name="Sukno S."/>
            <person name="Thon M."/>
            <person name="Le Floch G."/>
        </authorList>
    </citation>
    <scope>NUCLEOTIDE SEQUENCE</scope>
    <source>
        <strain evidence="2">IMI 504893</strain>
    </source>
</reference>
<keyword evidence="3" id="KW-1185">Reference proteome</keyword>
<name>A0A9Q8SDY8_9PEZI</name>
<dbReference type="RefSeq" id="XP_049137095.1">
    <property type="nucleotide sequence ID" value="XM_049281138.1"/>
</dbReference>
<dbReference type="GeneID" id="73336148"/>
<evidence type="ECO:0000313" key="2">
    <source>
        <dbReference type="EMBL" id="UQC75450.1"/>
    </source>
</evidence>
<gene>
    <name evidence="2" type="ORF">CLUP02_02104</name>
</gene>